<dbReference type="InterPro" id="IPR004090">
    <property type="entry name" value="Chemotax_Me-accpt_rcpt"/>
</dbReference>
<evidence type="ECO:0000256" key="2">
    <source>
        <dbReference type="ARBA" id="ARBA00029447"/>
    </source>
</evidence>
<dbReference type="InterPro" id="IPR051310">
    <property type="entry name" value="MCP_chemotaxis"/>
</dbReference>
<feature type="domain" description="HAMP" evidence="8">
    <location>
        <begin position="298"/>
        <end position="350"/>
    </location>
</feature>
<evidence type="ECO:0000313" key="9">
    <source>
        <dbReference type="EMBL" id="MFD1743873.1"/>
    </source>
</evidence>
<dbReference type="Proteomes" id="UP001597322">
    <property type="component" value="Unassembled WGS sequence"/>
</dbReference>
<feature type="transmembrane region" description="Helical" evidence="5">
    <location>
        <begin position="16"/>
        <end position="36"/>
    </location>
</feature>
<evidence type="ECO:0000259" key="6">
    <source>
        <dbReference type="PROSITE" id="PS50111"/>
    </source>
</evidence>
<evidence type="ECO:0000313" key="10">
    <source>
        <dbReference type="Proteomes" id="UP001597322"/>
    </source>
</evidence>
<keyword evidence="5" id="KW-0812">Transmembrane</keyword>
<dbReference type="InterPro" id="IPR000727">
    <property type="entry name" value="T_SNARE_dom"/>
</dbReference>
<dbReference type="Pfam" id="PF00015">
    <property type="entry name" value="MCPsignal"/>
    <property type="match status" value="1"/>
</dbReference>
<evidence type="ECO:0000256" key="3">
    <source>
        <dbReference type="PROSITE-ProRule" id="PRU00284"/>
    </source>
</evidence>
<dbReference type="CDD" id="cd11386">
    <property type="entry name" value="MCP_signal"/>
    <property type="match status" value="1"/>
</dbReference>
<organism evidence="9 10">
    <name type="scientific">Rhizobium helianthi</name>
    <dbReference type="NCBI Taxonomy" id="1132695"/>
    <lineage>
        <taxon>Bacteria</taxon>
        <taxon>Pseudomonadati</taxon>
        <taxon>Pseudomonadota</taxon>
        <taxon>Alphaproteobacteria</taxon>
        <taxon>Hyphomicrobiales</taxon>
        <taxon>Rhizobiaceae</taxon>
        <taxon>Rhizobium/Agrobacterium group</taxon>
        <taxon>Rhizobium</taxon>
    </lineage>
</organism>
<keyword evidence="4" id="KW-0175">Coiled coil</keyword>
<keyword evidence="5" id="KW-1133">Transmembrane helix</keyword>
<evidence type="ECO:0000256" key="4">
    <source>
        <dbReference type="SAM" id="Coils"/>
    </source>
</evidence>
<evidence type="ECO:0000259" key="8">
    <source>
        <dbReference type="PROSITE" id="PS50885"/>
    </source>
</evidence>
<dbReference type="SUPFAM" id="SSF58104">
    <property type="entry name" value="Methyl-accepting chemotaxis protein (MCP) signaling domain"/>
    <property type="match status" value="1"/>
</dbReference>
<dbReference type="InterPro" id="IPR003660">
    <property type="entry name" value="HAMP_dom"/>
</dbReference>
<dbReference type="PROSITE" id="PS50111">
    <property type="entry name" value="CHEMOTAXIS_TRANSDUC_2"/>
    <property type="match status" value="1"/>
</dbReference>
<dbReference type="Pfam" id="PF00672">
    <property type="entry name" value="HAMP"/>
    <property type="match status" value="1"/>
</dbReference>
<keyword evidence="1" id="KW-0145">Chemotaxis</keyword>
<dbReference type="InterPro" id="IPR004089">
    <property type="entry name" value="MCPsignal_dom"/>
</dbReference>
<dbReference type="SMART" id="SM00283">
    <property type="entry name" value="MA"/>
    <property type="match status" value="1"/>
</dbReference>
<dbReference type="SUPFAM" id="SSF158472">
    <property type="entry name" value="HAMP domain-like"/>
    <property type="match status" value="1"/>
</dbReference>
<dbReference type="PROSITE" id="PS50192">
    <property type="entry name" value="T_SNARE"/>
    <property type="match status" value="1"/>
</dbReference>
<feature type="domain" description="HAMP" evidence="8">
    <location>
        <begin position="217"/>
        <end position="270"/>
    </location>
</feature>
<feature type="coiled-coil region" evidence="4">
    <location>
        <begin position="367"/>
        <end position="404"/>
    </location>
</feature>
<dbReference type="PRINTS" id="PR00260">
    <property type="entry name" value="CHEMTRNSDUCR"/>
</dbReference>
<evidence type="ECO:0000259" key="7">
    <source>
        <dbReference type="PROSITE" id="PS50192"/>
    </source>
</evidence>
<keyword evidence="10" id="KW-1185">Reference proteome</keyword>
<dbReference type="EMBL" id="JBHUEQ010000002">
    <property type="protein sequence ID" value="MFD1743873.1"/>
    <property type="molecule type" value="Genomic_DNA"/>
</dbReference>
<dbReference type="PANTHER" id="PTHR43531">
    <property type="entry name" value="PROTEIN ICFG"/>
    <property type="match status" value="1"/>
</dbReference>
<name>A0ABW4LXH1_9HYPH</name>
<dbReference type="Gene3D" id="1.10.287.950">
    <property type="entry name" value="Methyl-accepting chemotaxis protein"/>
    <property type="match status" value="1"/>
</dbReference>
<comment type="similarity">
    <text evidence="2">Belongs to the methyl-accepting chemotaxis (MCP) protein family.</text>
</comment>
<proteinExistence type="inferred from homology"/>
<dbReference type="PROSITE" id="PS50885">
    <property type="entry name" value="HAMP"/>
    <property type="match status" value="2"/>
</dbReference>
<feature type="domain" description="Methyl-accepting transducer" evidence="6">
    <location>
        <begin position="355"/>
        <end position="584"/>
    </location>
</feature>
<comment type="caution">
    <text evidence="9">The sequence shown here is derived from an EMBL/GenBank/DDBJ whole genome shotgun (WGS) entry which is preliminary data.</text>
</comment>
<sequence length="652" mass="69906">MLNASGKHGMTVNQRLLTLGVTAFLGMGAIIGVGWFEQSLAQRSLDEAATVRQFASKADSLHSASLELTLAAMDTIIDKDEGAVQPERVQKIKESTTLLRASSQEVAALAAAINKPELAQSYSKLAGELSQQVETELPRLVASRASVEEFAKVDDVIDSSGDELTELLAVLSAEGKSLADAKTQAAQDKTEESVLFQFLCGGLAMMLVGALQYTQGGAIRRALSGIASSMQRIADGDCETPVAGTDGRDELASMARSTERFRLAALEKLRLEQQSAEDRQRMELASRERLASQEADSESIRFATQALAEGLTRLRDGDLSVELKQPFRADLEPIRADFNRLTEQLRAVMQEINQSSSSIQANSQQMRSAADDLAKRTEQQAASLEETSAALEQITRTVRTATERAEGASKMVSNAKDFAESSSHVVNDAMAAMERIEQATGEIGKIINVVDEIAFQTNLLALNAGVEAARAGEAGKGFAVVAQEVRELAGRAAGAAKDIKALVTRSSTEVQTGVELVRATGDALHRIGDDVLRINDDVSAIVTSAREQFTGLSEINSAIGQMDQTTQQNAAMVEETNASSHTLAADAETLSRLMRQFRVEGSRPVAVQAKDAPPVHRPSPARNLMNRVASAITSSAAARVIASDTKEKWEEF</sequence>
<dbReference type="Gene3D" id="6.10.340.10">
    <property type="match status" value="1"/>
</dbReference>
<gene>
    <name evidence="9" type="ORF">ACFSE1_00190</name>
</gene>
<dbReference type="PANTHER" id="PTHR43531:SF11">
    <property type="entry name" value="METHYL-ACCEPTING CHEMOTAXIS PROTEIN 3"/>
    <property type="match status" value="1"/>
</dbReference>
<keyword evidence="3" id="KW-0807">Transducer</keyword>
<evidence type="ECO:0000256" key="1">
    <source>
        <dbReference type="ARBA" id="ARBA00022500"/>
    </source>
</evidence>
<feature type="domain" description="T-SNARE coiled-coil homology" evidence="7">
    <location>
        <begin position="346"/>
        <end position="408"/>
    </location>
</feature>
<accession>A0ABW4LXH1</accession>
<reference evidence="10" key="1">
    <citation type="journal article" date="2019" name="Int. J. Syst. Evol. Microbiol.">
        <title>The Global Catalogue of Microorganisms (GCM) 10K type strain sequencing project: providing services to taxonomists for standard genome sequencing and annotation.</title>
        <authorList>
            <consortium name="The Broad Institute Genomics Platform"/>
            <consortium name="The Broad Institute Genome Sequencing Center for Infectious Disease"/>
            <person name="Wu L."/>
            <person name="Ma J."/>
        </authorList>
    </citation>
    <scope>NUCLEOTIDE SEQUENCE [LARGE SCALE GENOMIC DNA]</scope>
    <source>
        <strain evidence="10">CG52</strain>
    </source>
</reference>
<evidence type="ECO:0000256" key="5">
    <source>
        <dbReference type="SAM" id="Phobius"/>
    </source>
</evidence>
<protein>
    <submittedName>
        <fullName evidence="9">Methyl-accepting chemotaxis protein</fullName>
    </submittedName>
</protein>
<keyword evidence="5" id="KW-0472">Membrane</keyword>
<dbReference type="SMART" id="SM00304">
    <property type="entry name" value="HAMP"/>
    <property type="match status" value="2"/>
</dbReference>